<sequence length="220" mass="25214">MVMSISFLRYINHTVHEEHYAPLKVYFHLKGSILDLSCKFLNLLMLTIKYPLLYMALSKLKEHACGLTKQGIISTTKVQIMQDHGMIPAEETIIPKPTKRKPVARKLPKNPTQENNMQGAHEVTRPIKRNSKSESPQIFQQQEKSTSDSLPDSSTSNEYRSLRRKYLLLEEESFNLGRETKEMQDAVKSLEEEKLSLLDELVVLEGLVDPSEMDPTQRSA</sequence>
<feature type="compositionally biased region" description="Polar residues" evidence="2">
    <location>
        <begin position="133"/>
        <end position="144"/>
    </location>
</feature>
<reference evidence="3 4" key="1">
    <citation type="submission" date="2019-05" db="EMBL/GenBank/DDBJ databases">
        <title>Mikania micrantha, genome provides insights into the molecular mechanism of rapid growth.</title>
        <authorList>
            <person name="Liu B."/>
        </authorList>
    </citation>
    <scope>NUCLEOTIDE SEQUENCE [LARGE SCALE GENOMIC DNA]</scope>
    <source>
        <strain evidence="3">NLD-2019</strain>
        <tissue evidence="3">Leaf</tissue>
    </source>
</reference>
<feature type="region of interest" description="Disordered" evidence="2">
    <location>
        <begin position="91"/>
        <end position="157"/>
    </location>
</feature>
<dbReference type="AlphaFoldDB" id="A0A5N6LHT2"/>
<evidence type="ECO:0000256" key="2">
    <source>
        <dbReference type="SAM" id="MobiDB-lite"/>
    </source>
</evidence>
<accession>A0A5N6LHT2</accession>
<dbReference type="PANTHER" id="PTHR37740:SF1">
    <property type="entry name" value="OS02G0193500 PROTEIN"/>
    <property type="match status" value="1"/>
</dbReference>
<organism evidence="3 4">
    <name type="scientific">Mikania micrantha</name>
    <name type="common">bitter vine</name>
    <dbReference type="NCBI Taxonomy" id="192012"/>
    <lineage>
        <taxon>Eukaryota</taxon>
        <taxon>Viridiplantae</taxon>
        <taxon>Streptophyta</taxon>
        <taxon>Embryophyta</taxon>
        <taxon>Tracheophyta</taxon>
        <taxon>Spermatophyta</taxon>
        <taxon>Magnoliopsida</taxon>
        <taxon>eudicotyledons</taxon>
        <taxon>Gunneridae</taxon>
        <taxon>Pentapetalae</taxon>
        <taxon>asterids</taxon>
        <taxon>campanulids</taxon>
        <taxon>Asterales</taxon>
        <taxon>Asteraceae</taxon>
        <taxon>Asteroideae</taxon>
        <taxon>Heliantheae alliance</taxon>
        <taxon>Eupatorieae</taxon>
        <taxon>Mikania</taxon>
    </lineage>
</organism>
<dbReference type="OrthoDB" id="1742859at2759"/>
<comment type="caution">
    <text evidence="3">The sequence shown here is derived from an EMBL/GenBank/DDBJ whole genome shotgun (WGS) entry which is preliminary data.</text>
</comment>
<keyword evidence="4" id="KW-1185">Reference proteome</keyword>
<dbReference type="PANTHER" id="PTHR37740">
    <property type="entry name" value="OS02G0193500 PROTEIN"/>
    <property type="match status" value="1"/>
</dbReference>
<feature type="compositionally biased region" description="Basic residues" evidence="2">
    <location>
        <begin position="97"/>
        <end position="108"/>
    </location>
</feature>
<dbReference type="Proteomes" id="UP000326396">
    <property type="component" value="Unassembled WGS sequence"/>
</dbReference>
<name>A0A5N6LHT2_9ASTR</name>
<feature type="coiled-coil region" evidence="1">
    <location>
        <begin position="180"/>
        <end position="207"/>
    </location>
</feature>
<keyword evidence="1" id="KW-0175">Coiled coil</keyword>
<evidence type="ECO:0000256" key="1">
    <source>
        <dbReference type="SAM" id="Coils"/>
    </source>
</evidence>
<feature type="compositionally biased region" description="Low complexity" evidence="2">
    <location>
        <begin position="147"/>
        <end position="156"/>
    </location>
</feature>
<protein>
    <submittedName>
        <fullName evidence="3">Uncharacterized protein</fullName>
    </submittedName>
</protein>
<evidence type="ECO:0000313" key="3">
    <source>
        <dbReference type="EMBL" id="KAD1683707.1"/>
    </source>
</evidence>
<evidence type="ECO:0000313" key="4">
    <source>
        <dbReference type="Proteomes" id="UP000326396"/>
    </source>
</evidence>
<dbReference type="EMBL" id="SZYD01000585">
    <property type="protein sequence ID" value="KAD1683707.1"/>
    <property type="molecule type" value="Genomic_DNA"/>
</dbReference>
<proteinExistence type="predicted"/>
<gene>
    <name evidence="3" type="ORF">E3N88_42465</name>
</gene>